<evidence type="ECO:0000313" key="8">
    <source>
        <dbReference type="Proteomes" id="UP000672027"/>
    </source>
</evidence>
<dbReference type="CDD" id="cd03768">
    <property type="entry name" value="SR_ResInv"/>
    <property type="match status" value="1"/>
</dbReference>
<dbReference type="SUPFAM" id="SSF53041">
    <property type="entry name" value="Resolvase-like"/>
    <property type="match status" value="1"/>
</dbReference>
<keyword evidence="4" id="KW-0233">DNA recombination</keyword>
<feature type="domain" description="Resolvase/invertase-type recombinase catalytic" evidence="6">
    <location>
        <begin position="1"/>
        <end position="135"/>
    </location>
</feature>
<dbReference type="InterPro" id="IPR036162">
    <property type="entry name" value="Resolvase-like_N_sf"/>
</dbReference>
<accession>A0ABX7X8M7</accession>
<dbReference type="RefSeq" id="WP_210230158.1">
    <property type="nucleotide sequence ID" value="NZ_CP072800.1"/>
</dbReference>
<dbReference type="PROSITE" id="PS00397">
    <property type="entry name" value="RECOMBINASES_1"/>
    <property type="match status" value="1"/>
</dbReference>
<evidence type="ECO:0000256" key="5">
    <source>
        <dbReference type="PROSITE-ProRule" id="PRU10137"/>
    </source>
</evidence>
<dbReference type="Gene3D" id="3.40.50.1390">
    <property type="entry name" value="Resolvase, N-terminal catalytic domain"/>
    <property type="match status" value="1"/>
</dbReference>
<evidence type="ECO:0000313" key="7">
    <source>
        <dbReference type="EMBL" id="QTR51583.1"/>
    </source>
</evidence>
<dbReference type="InterPro" id="IPR050639">
    <property type="entry name" value="SSR_resolvase"/>
</dbReference>
<dbReference type="PROSITE" id="PS51736">
    <property type="entry name" value="RECOMBINASES_3"/>
    <property type="match status" value="1"/>
</dbReference>
<keyword evidence="3" id="KW-0238">DNA-binding</keyword>
<evidence type="ECO:0000256" key="1">
    <source>
        <dbReference type="ARBA" id="ARBA00009913"/>
    </source>
</evidence>
<dbReference type="PANTHER" id="PTHR30461">
    <property type="entry name" value="DNA-INVERTASE FROM LAMBDOID PROPHAGE"/>
    <property type="match status" value="1"/>
</dbReference>
<organism evidence="7 8">
    <name type="scientific">Candidatus Thiothrix anitrata</name>
    <dbReference type="NCBI Taxonomy" id="2823902"/>
    <lineage>
        <taxon>Bacteria</taxon>
        <taxon>Pseudomonadati</taxon>
        <taxon>Pseudomonadota</taxon>
        <taxon>Gammaproteobacteria</taxon>
        <taxon>Thiotrichales</taxon>
        <taxon>Thiotrichaceae</taxon>
        <taxon>Thiothrix</taxon>
    </lineage>
</organism>
<dbReference type="SUPFAM" id="SSF46689">
    <property type="entry name" value="Homeodomain-like"/>
    <property type="match status" value="1"/>
</dbReference>
<gene>
    <name evidence="7" type="ORF">J8380_08600</name>
</gene>
<proteinExistence type="inferred from homology"/>
<evidence type="ECO:0000259" key="6">
    <source>
        <dbReference type="PROSITE" id="PS51736"/>
    </source>
</evidence>
<dbReference type="Proteomes" id="UP000672027">
    <property type="component" value="Chromosome"/>
</dbReference>
<keyword evidence="8" id="KW-1185">Reference proteome</keyword>
<dbReference type="InterPro" id="IPR006118">
    <property type="entry name" value="Recombinase_CS"/>
</dbReference>
<dbReference type="InterPro" id="IPR006119">
    <property type="entry name" value="Resolv_N"/>
</dbReference>
<comment type="similarity">
    <text evidence="1">Belongs to the site-specific recombinase resolvase family.</text>
</comment>
<dbReference type="InterPro" id="IPR009057">
    <property type="entry name" value="Homeodomain-like_sf"/>
</dbReference>
<dbReference type="SMART" id="SM00857">
    <property type="entry name" value="Resolvase"/>
    <property type="match status" value="1"/>
</dbReference>
<dbReference type="EMBL" id="CP072800">
    <property type="protein sequence ID" value="QTR51583.1"/>
    <property type="molecule type" value="Genomic_DNA"/>
</dbReference>
<protein>
    <submittedName>
        <fullName evidence="7">Recombinase family protein</fullName>
    </submittedName>
</protein>
<feature type="active site" description="O-(5'-phospho-DNA)-serine intermediate" evidence="5">
    <location>
        <position position="9"/>
    </location>
</feature>
<keyword evidence="2" id="KW-0229">DNA integration</keyword>
<evidence type="ECO:0000256" key="4">
    <source>
        <dbReference type="ARBA" id="ARBA00023172"/>
    </source>
</evidence>
<dbReference type="PROSITE" id="PS00398">
    <property type="entry name" value="RECOMBINASES_2"/>
    <property type="match status" value="1"/>
</dbReference>
<dbReference type="Pfam" id="PF00239">
    <property type="entry name" value="Resolvase"/>
    <property type="match status" value="1"/>
</dbReference>
<reference evidence="7 8" key="1">
    <citation type="submission" date="2021-04" db="EMBL/GenBank/DDBJ databases">
        <title>Genomics, taxonomy and metabolism of representatives of sulfur bacteria of the genus Thiothrix: Thiothrix fructosivorans QT, Thiothrix unzii A1T and three new species, Thiothrix subterranea sp. nov., Thiothrix litoralis sp. nov. and 'Candidatus Thiothrix anitrata' sp. nov.</title>
        <authorList>
            <person name="Ravin N.V."/>
            <person name="Smolyakov D."/>
            <person name="Rudenko T.S."/>
            <person name="Mardanov A.V."/>
            <person name="Beletsky A.V."/>
            <person name="Markov N.D."/>
            <person name="Fomenkov A.I."/>
            <person name="Roberts R.J."/>
            <person name="Karnachuk O.V."/>
            <person name="Novikov A."/>
            <person name="Grabovich M.Y."/>
        </authorList>
    </citation>
    <scope>NUCLEOTIDE SEQUENCE [LARGE SCALE GENOMIC DNA]</scope>
    <source>
        <strain evidence="7 8">A52</strain>
    </source>
</reference>
<name>A0ABX7X8M7_9GAMM</name>
<evidence type="ECO:0000256" key="2">
    <source>
        <dbReference type="ARBA" id="ARBA00022908"/>
    </source>
</evidence>
<dbReference type="PANTHER" id="PTHR30461:SF26">
    <property type="entry name" value="RESOLVASE HOMOLOG YNEB"/>
    <property type="match status" value="1"/>
</dbReference>
<sequence>MNIGYARVSTTGQSLDIQIEKLRQYGCEKLFQEKKSGGSRAGRAELDAALEFVREGDILIVTRLDRLARSLHDLVQATQELARKQVGLVVLEQELNTTTAAGKLLFHMLGAVAEFERSLINERIAEGVAKAKAAGVKFGRKNKLTAAELDALRQEFQASTNKAELAKKYGLHRSSLYRLVQENNGGNE</sequence>
<evidence type="ECO:0000256" key="3">
    <source>
        <dbReference type="ARBA" id="ARBA00023125"/>
    </source>
</evidence>